<evidence type="ECO:0000256" key="12">
    <source>
        <dbReference type="ARBA" id="ARBA00023065"/>
    </source>
</evidence>
<keyword evidence="10 16" id="KW-0520">NAD</keyword>
<evidence type="ECO:0000256" key="11">
    <source>
        <dbReference type="ARBA" id="ARBA00023053"/>
    </source>
</evidence>
<proteinExistence type="inferred from homology"/>
<keyword evidence="2 16" id="KW-1003">Cell membrane</keyword>
<dbReference type="RefSeq" id="WP_100288550.1">
    <property type="nucleotide sequence ID" value="NZ_PHHA01000009.1"/>
</dbReference>
<feature type="transmembrane region" description="Helical" evidence="16">
    <location>
        <begin position="12"/>
        <end position="34"/>
    </location>
</feature>
<dbReference type="PIRSF" id="PIRSF009437">
    <property type="entry name" value="NQR-1_subunit_C"/>
    <property type="match status" value="1"/>
</dbReference>
<evidence type="ECO:0000256" key="13">
    <source>
        <dbReference type="ARBA" id="ARBA00023075"/>
    </source>
</evidence>
<feature type="domain" description="FMN-binding" evidence="18">
    <location>
        <begin position="148"/>
        <end position="245"/>
    </location>
</feature>
<dbReference type="OrthoDB" id="9786835at2"/>
<keyword evidence="6 16" id="KW-0288">FMN</keyword>
<dbReference type="PANTHER" id="PTHR37838">
    <property type="entry name" value="NA(+)-TRANSLOCATING NADH-QUINONE REDUCTASE SUBUNIT C"/>
    <property type="match status" value="1"/>
</dbReference>
<keyword evidence="1 16" id="KW-0813">Transport</keyword>
<evidence type="ECO:0000256" key="16">
    <source>
        <dbReference type="HAMAP-Rule" id="MF_00427"/>
    </source>
</evidence>
<dbReference type="GO" id="GO:0005886">
    <property type="term" value="C:plasma membrane"/>
    <property type="evidence" value="ECO:0007669"/>
    <property type="project" value="UniProtKB-SubCell"/>
</dbReference>
<evidence type="ECO:0000256" key="8">
    <source>
        <dbReference type="ARBA" id="ARBA00022967"/>
    </source>
</evidence>
<keyword evidence="5 16" id="KW-0285">Flavoprotein</keyword>
<keyword evidence="11 16" id="KW-0915">Sodium</keyword>
<keyword evidence="7 16" id="KW-0812">Transmembrane</keyword>
<comment type="subcellular location">
    <subcellularLocation>
        <location evidence="16">Cell membrane</location>
        <topology evidence="16">Single-pass membrane protein</topology>
    </subcellularLocation>
</comment>
<evidence type="ECO:0000313" key="19">
    <source>
        <dbReference type="EMBL" id="PJG85594.1"/>
    </source>
</evidence>
<gene>
    <name evidence="16" type="primary">nqrC</name>
    <name evidence="19" type="ORF">CVP05_05350</name>
</gene>
<evidence type="ECO:0000256" key="2">
    <source>
        <dbReference type="ARBA" id="ARBA00022475"/>
    </source>
</evidence>
<keyword evidence="12 16" id="KW-0406">Ion transport</keyword>
<keyword evidence="20" id="KW-1185">Reference proteome</keyword>
<comment type="subunit">
    <text evidence="16 17">Composed of six subunits; NqrA, NqrB, NqrC, NqrD, NqrE and NqrF.</text>
</comment>
<keyword evidence="9 16" id="KW-1133">Transmembrane helix</keyword>
<accession>A0A2M8S377</accession>
<evidence type="ECO:0000256" key="5">
    <source>
        <dbReference type="ARBA" id="ARBA00022630"/>
    </source>
</evidence>
<comment type="similarity">
    <text evidence="16 17">Belongs to the NqrC family.</text>
</comment>
<dbReference type="HAMAP" id="MF_00427">
    <property type="entry name" value="NqrC"/>
    <property type="match status" value="1"/>
</dbReference>
<dbReference type="EMBL" id="PHHA01000009">
    <property type="protein sequence ID" value="PJG85594.1"/>
    <property type="molecule type" value="Genomic_DNA"/>
</dbReference>
<sequence>MAKFNKDSTFGTILVVVLLSLVCSIIVAGSAVVLKPTQDEQKLLDKQKNILSVAGLLEPNTDIKKVYAERIEPRLVDLATGDYVSEDNPVTKNFDAKSSAKDPAQSITIPANEDPAGIKVRSKYAEVYLVKDANDQVTQIVLPMYGTGLWSVMYGFVAVEPDANTIKGITYYEQGETAGLGGEIANPVWQKNFVGKKLFNDQGQVALHIGKGASADAAHGIDGLSGATLTTNGVQGSFDYWFGKNGFGPYLAKVKAGAF</sequence>
<dbReference type="GO" id="GO:0016655">
    <property type="term" value="F:oxidoreductase activity, acting on NAD(P)H, quinone or similar compound as acceptor"/>
    <property type="evidence" value="ECO:0007669"/>
    <property type="project" value="UniProtKB-UniRule"/>
</dbReference>
<evidence type="ECO:0000256" key="6">
    <source>
        <dbReference type="ARBA" id="ARBA00022643"/>
    </source>
</evidence>
<name>A0A2M8S377_9PAST</name>
<evidence type="ECO:0000256" key="10">
    <source>
        <dbReference type="ARBA" id="ARBA00023027"/>
    </source>
</evidence>
<keyword evidence="3" id="KW-0997">Cell inner membrane</keyword>
<comment type="caution">
    <text evidence="19">The sequence shown here is derived from an EMBL/GenBank/DDBJ whole genome shotgun (WGS) entry which is preliminary data.</text>
</comment>
<dbReference type="SMART" id="SM00900">
    <property type="entry name" value="FMN_bind"/>
    <property type="match status" value="1"/>
</dbReference>
<comment type="cofactor">
    <cofactor evidence="16 17">
        <name>FMN</name>
        <dbReference type="ChEBI" id="CHEBI:58210"/>
    </cofactor>
</comment>
<keyword evidence="4 16" id="KW-0597">Phosphoprotein</keyword>
<dbReference type="NCBIfam" id="NF003746">
    <property type="entry name" value="PRK05346.1-1"/>
    <property type="match status" value="1"/>
</dbReference>
<evidence type="ECO:0000256" key="9">
    <source>
        <dbReference type="ARBA" id="ARBA00022989"/>
    </source>
</evidence>
<dbReference type="PANTHER" id="PTHR37838:SF1">
    <property type="entry name" value="NA(+)-TRANSLOCATING NADH-QUINONE REDUCTASE SUBUNIT C"/>
    <property type="match status" value="1"/>
</dbReference>
<evidence type="ECO:0000313" key="20">
    <source>
        <dbReference type="Proteomes" id="UP000229329"/>
    </source>
</evidence>
<protein>
    <recommendedName>
        <fullName evidence="16 17">Na(+)-translocating NADH-quinone reductase subunit C</fullName>
        <shortName evidence="16 17">Na(+)-NQR subunit C</shortName>
        <shortName evidence="16 17">Na(+)-translocating NQR subunit C</shortName>
        <ecNumber evidence="16 17">7.2.1.1</ecNumber>
    </recommendedName>
    <alternativeName>
        <fullName evidence="16 17">NQR complex subunit C</fullName>
    </alternativeName>
    <alternativeName>
        <fullName evidence="16 17">NQR-1 subunit C</fullName>
    </alternativeName>
</protein>
<reference evidence="19 20" key="1">
    <citation type="submission" date="2017-11" db="EMBL/GenBank/DDBJ databases">
        <title>Reclassification of Bisgaard taxon 7 as Conservatibacter flavescens gen. nov., sp. nov.</title>
        <authorList>
            <person name="Christensen H."/>
        </authorList>
    </citation>
    <scope>NUCLEOTIDE SEQUENCE [LARGE SCALE GENOMIC DNA]</scope>
    <source>
        <strain evidence="19 20">7_4</strain>
    </source>
</reference>
<keyword evidence="14 16" id="KW-0472">Membrane</keyword>
<dbReference type="GO" id="GO:0010181">
    <property type="term" value="F:FMN binding"/>
    <property type="evidence" value="ECO:0007669"/>
    <property type="project" value="UniProtKB-UniRule"/>
</dbReference>
<evidence type="ECO:0000256" key="15">
    <source>
        <dbReference type="ARBA" id="ARBA00023201"/>
    </source>
</evidence>
<organism evidence="19 20">
    <name type="scientific">Conservatibacter flavescens</name>
    <dbReference type="NCBI Taxonomy" id="28161"/>
    <lineage>
        <taxon>Bacteria</taxon>
        <taxon>Pseudomonadati</taxon>
        <taxon>Pseudomonadota</taxon>
        <taxon>Gammaproteobacteria</taxon>
        <taxon>Pasteurellales</taxon>
        <taxon>Pasteurellaceae</taxon>
        <taxon>Conservatibacter</taxon>
    </lineage>
</organism>
<evidence type="ECO:0000259" key="18">
    <source>
        <dbReference type="SMART" id="SM00900"/>
    </source>
</evidence>
<dbReference type="InterPro" id="IPR007329">
    <property type="entry name" value="FMN-bd"/>
</dbReference>
<evidence type="ECO:0000256" key="1">
    <source>
        <dbReference type="ARBA" id="ARBA00022448"/>
    </source>
</evidence>
<dbReference type="Proteomes" id="UP000229329">
    <property type="component" value="Unassembled WGS sequence"/>
</dbReference>
<evidence type="ECO:0000256" key="14">
    <source>
        <dbReference type="ARBA" id="ARBA00023136"/>
    </source>
</evidence>
<dbReference type="InterPro" id="IPR010204">
    <property type="entry name" value="NqrC"/>
</dbReference>
<evidence type="ECO:0000256" key="7">
    <source>
        <dbReference type="ARBA" id="ARBA00022692"/>
    </source>
</evidence>
<comment type="catalytic activity">
    <reaction evidence="16 17">
        <text>a ubiquinone + n Na(+)(in) + NADH + H(+) = a ubiquinol + n Na(+)(out) + NAD(+)</text>
        <dbReference type="Rhea" id="RHEA:47748"/>
        <dbReference type="Rhea" id="RHEA-COMP:9565"/>
        <dbReference type="Rhea" id="RHEA-COMP:9566"/>
        <dbReference type="ChEBI" id="CHEBI:15378"/>
        <dbReference type="ChEBI" id="CHEBI:16389"/>
        <dbReference type="ChEBI" id="CHEBI:17976"/>
        <dbReference type="ChEBI" id="CHEBI:29101"/>
        <dbReference type="ChEBI" id="CHEBI:57540"/>
        <dbReference type="ChEBI" id="CHEBI:57945"/>
        <dbReference type="EC" id="7.2.1.1"/>
    </reaction>
</comment>
<keyword evidence="8 16" id="KW-1278">Translocase</keyword>
<dbReference type="NCBIfam" id="NF003749">
    <property type="entry name" value="PRK05346.1-5"/>
    <property type="match status" value="1"/>
</dbReference>
<comment type="caution">
    <text evidence="16">Lacks conserved residue(s) required for the propagation of feature annotation.</text>
</comment>
<evidence type="ECO:0000256" key="17">
    <source>
        <dbReference type="PIRNR" id="PIRNR009437"/>
    </source>
</evidence>
<dbReference type="GO" id="GO:0006814">
    <property type="term" value="P:sodium ion transport"/>
    <property type="evidence" value="ECO:0007669"/>
    <property type="project" value="UniProtKB-UniRule"/>
</dbReference>
<dbReference type="EC" id="7.2.1.1" evidence="16 17"/>
<dbReference type="NCBIfam" id="TIGR01938">
    <property type="entry name" value="nqrC"/>
    <property type="match status" value="1"/>
</dbReference>
<keyword evidence="13 16" id="KW-0830">Ubiquinone</keyword>
<keyword evidence="15 16" id="KW-0739">Sodium transport</keyword>
<evidence type="ECO:0000256" key="3">
    <source>
        <dbReference type="ARBA" id="ARBA00022519"/>
    </source>
</evidence>
<dbReference type="Pfam" id="PF04205">
    <property type="entry name" value="FMN_bind"/>
    <property type="match status" value="1"/>
</dbReference>
<evidence type="ECO:0000256" key="4">
    <source>
        <dbReference type="ARBA" id="ARBA00022553"/>
    </source>
</evidence>
<dbReference type="AlphaFoldDB" id="A0A2M8S377"/>
<feature type="modified residue" description="FMN phosphoryl threonine" evidence="16">
    <location>
        <position position="228"/>
    </location>
</feature>
<comment type="function">
    <text evidence="16">NQR complex catalyzes the reduction of ubiquinone-1 to ubiquinol by two successive reactions, coupled with the transport of Na(+) ions from the cytoplasm to the periplasm. NqrA to NqrE are probably involved in the second step, the conversion of ubisemiquinone to ubiquinol.</text>
</comment>